<name>I0IGB3_PHYMF</name>
<keyword evidence="2" id="KW-0460">Magnesium</keyword>
<feature type="binding site" evidence="2">
    <location>
        <position position="135"/>
    </location>
    <ligand>
        <name>Mg(2+)</name>
        <dbReference type="ChEBI" id="CHEBI:18420"/>
    </ligand>
</feature>
<evidence type="ECO:0000313" key="4">
    <source>
        <dbReference type="Proteomes" id="UP000007881"/>
    </source>
</evidence>
<evidence type="ECO:0000313" key="3">
    <source>
        <dbReference type="EMBL" id="BAM04301.1"/>
    </source>
</evidence>
<dbReference type="GO" id="GO:0005524">
    <property type="term" value="F:ATP binding"/>
    <property type="evidence" value="ECO:0007669"/>
    <property type="project" value="UniProtKB-UniRule"/>
</dbReference>
<keyword evidence="2" id="KW-0547">Nucleotide-binding</keyword>
<keyword evidence="4" id="KW-1185">Reference proteome</keyword>
<dbReference type="EMBL" id="AP012338">
    <property type="protein sequence ID" value="BAM04301.1"/>
    <property type="molecule type" value="Genomic_DNA"/>
</dbReference>
<reference evidence="3 4" key="1">
    <citation type="submission" date="2012-02" db="EMBL/GenBank/DDBJ databases">
        <title>Complete genome sequence of Phycisphaera mikurensis NBRC 102666.</title>
        <authorList>
            <person name="Ankai A."/>
            <person name="Hosoyama A."/>
            <person name="Terui Y."/>
            <person name="Sekine M."/>
            <person name="Fukai R."/>
            <person name="Kato Y."/>
            <person name="Nakamura S."/>
            <person name="Yamada-Narita S."/>
            <person name="Kawakoshi A."/>
            <person name="Fukunaga Y."/>
            <person name="Yamazaki S."/>
            <person name="Fujita N."/>
        </authorList>
    </citation>
    <scope>NUCLEOTIDE SEQUENCE [LARGE SCALE GENOMIC DNA]</scope>
    <source>
        <strain evidence="4">NBRC 102666 / KCTC 22515 / FYK2301M01</strain>
    </source>
</reference>
<dbReference type="EC" id="6.3.3.3" evidence="2"/>
<comment type="catalytic activity">
    <reaction evidence="2">
        <text>(7R,8S)-7,8-diammoniononanoate + CO2 + ATP = (4R,5S)-dethiobiotin + ADP + phosphate + 3 H(+)</text>
        <dbReference type="Rhea" id="RHEA:15805"/>
        <dbReference type="ChEBI" id="CHEBI:15378"/>
        <dbReference type="ChEBI" id="CHEBI:16526"/>
        <dbReference type="ChEBI" id="CHEBI:30616"/>
        <dbReference type="ChEBI" id="CHEBI:43474"/>
        <dbReference type="ChEBI" id="CHEBI:149469"/>
        <dbReference type="ChEBI" id="CHEBI:149473"/>
        <dbReference type="ChEBI" id="CHEBI:456216"/>
        <dbReference type="EC" id="6.3.3.3"/>
    </reaction>
</comment>
<comment type="caution">
    <text evidence="2">Lacks conserved residue(s) required for the propagation of feature annotation.</text>
</comment>
<dbReference type="PANTHER" id="PTHR43210:SF5">
    <property type="entry name" value="DETHIOBIOTIN SYNTHETASE"/>
    <property type="match status" value="1"/>
</dbReference>
<dbReference type="PIRSF" id="PIRSF006755">
    <property type="entry name" value="DTB_synth"/>
    <property type="match status" value="1"/>
</dbReference>
<proteinExistence type="inferred from homology"/>
<feature type="active site" evidence="2">
    <location>
        <position position="53"/>
    </location>
</feature>
<comment type="cofactor">
    <cofactor evidence="2">
        <name>Mg(2+)</name>
        <dbReference type="ChEBI" id="CHEBI:18420"/>
    </cofactor>
</comment>
<dbReference type="HOGENOM" id="CLU_072551_3_1_0"/>
<comment type="function">
    <text evidence="2">Catalyzes a mechanistically unusual reaction, the ATP-dependent insertion of CO2 between the N7 and N8 nitrogen atoms of 7,8-diaminopelargonic acid (DAPA, also called 7,8-diammoniononanoate) to form a ureido ring.</text>
</comment>
<dbReference type="Gene3D" id="3.40.50.300">
    <property type="entry name" value="P-loop containing nucleotide triphosphate hydrolases"/>
    <property type="match status" value="1"/>
</dbReference>
<dbReference type="GO" id="GO:0005829">
    <property type="term" value="C:cytosol"/>
    <property type="evidence" value="ECO:0007669"/>
    <property type="project" value="TreeGrafter"/>
</dbReference>
<dbReference type="HAMAP" id="MF_00336">
    <property type="entry name" value="BioD"/>
    <property type="match status" value="1"/>
</dbReference>
<dbReference type="NCBIfam" id="TIGR00347">
    <property type="entry name" value="bioD"/>
    <property type="match status" value="1"/>
</dbReference>
<feature type="binding site" evidence="2">
    <location>
        <begin position="135"/>
        <end position="138"/>
    </location>
    <ligand>
        <name>ATP</name>
        <dbReference type="ChEBI" id="CHEBI:30616"/>
    </ligand>
</feature>
<dbReference type="OrthoDB" id="9802097at2"/>
<feature type="binding site" evidence="2">
    <location>
        <position position="57"/>
    </location>
    <ligand>
        <name>substrate</name>
    </ligand>
</feature>
<accession>I0IGB3</accession>
<dbReference type="GO" id="GO:0009102">
    <property type="term" value="P:biotin biosynthetic process"/>
    <property type="evidence" value="ECO:0007669"/>
    <property type="project" value="UniProtKB-UniRule"/>
</dbReference>
<dbReference type="InterPro" id="IPR027417">
    <property type="entry name" value="P-loop_NTPase"/>
</dbReference>
<dbReference type="GO" id="GO:0000287">
    <property type="term" value="F:magnesium ion binding"/>
    <property type="evidence" value="ECO:0007669"/>
    <property type="project" value="UniProtKB-UniRule"/>
</dbReference>
<dbReference type="Pfam" id="PF13500">
    <property type="entry name" value="AAA_26"/>
    <property type="match status" value="1"/>
</dbReference>
<feature type="binding site" evidence="2">
    <location>
        <position position="70"/>
    </location>
    <ligand>
        <name>Mg(2+)</name>
        <dbReference type="ChEBI" id="CHEBI:18420"/>
    </ligand>
</feature>
<dbReference type="PANTHER" id="PTHR43210">
    <property type="entry name" value="DETHIOBIOTIN SYNTHETASE"/>
    <property type="match status" value="1"/>
</dbReference>
<dbReference type="CDD" id="cd03109">
    <property type="entry name" value="DTBS"/>
    <property type="match status" value="1"/>
</dbReference>
<sequence>MFSWPAQPARNGLFVTATDTGVGKTEVVCGIAEAFRRRSPGAGQRRTRIGLCKPFATGCRRCRTGWAGEDIDRLMAAGDLDPGDPAERKRLCPQAFELPASPAAAAEHERRTIDFDAIGEALSSLDAASDLLLVEGIGGPKVPLDPRQPRYTVAEFAADVGYPVVVVTRAGLGTLSHTAMSVEVLQAAGCRVVGLVVNDADGVAAGDPTAPSNPTWLERTTGIKVLAKLPRHREADAAMPPSFLGPLAAVPWAELAGPGTRISEPAVW</sequence>
<dbReference type="STRING" id="1142394.PSMK_21420"/>
<dbReference type="Proteomes" id="UP000007881">
    <property type="component" value="Chromosome"/>
</dbReference>
<dbReference type="SUPFAM" id="SSF52540">
    <property type="entry name" value="P-loop containing nucleoside triphosphate hydrolases"/>
    <property type="match status" value="1"/>
</dbReference>
<keyword evidence="2" id="KW-0963">Cytoplasm</keyword>
<keyword evidence="2" id="KW-0067">ATP-binding</keyword>
<dbReference type="eggNOG" id="COG0132">
    <property type="taxonomic scope" value="Bacteria"/>
</dbReference>
<dbReference type="KEGG" id="phm:PSMK_21420"/>
<feature type="binding site" evidence="2">
    <location>
        <position position="70"/>
    </location>
    <ligand>
        <name>ATP</name>
        <dbReference type="ChEBI" id="CHEBI:30616"/>
    </ligand>
</feature>
<comment type="subcellular location">
    <subcellularLocation>
        <location evidence="2">Cytoplasm</location>
    </subcellularLocation>
</comment>
<protein>
    <recommendedName>
        <fullName evidence="2">ATP-dependent dethiobiotin synthetase BioD</fullName>
        <ecNumber evidence="2">6.3.3.3</ecNumber>
    </recommendedName>
    <alternativeName>
        <fullName evidence="2">DTB synthetase</fullName>
        <shortName evidence="2">DTBS</shortName>
    </alternativeName>
    <alternativeName>
        <fullName evidence="2">Dethiobiotin synthase</fullName>
    </alternativeName>
</protein>
<keyword evidence="2 3" id="KW-0436">Ligase</keyword>
<comment type="pathway">
    <text evidence="2">Cofactor biosynthesis; biotin biosynthesis; biotin from 7,8-diaminononanoate: step 1/2.</text>
</comment>
<evidence type="ECO:0000256" key="1">
    <source>
        <dbReference type="ARBA" id="ARBA00022756"/>
    </source>
</evidence>
<feature type="binding site" evidence="2">
    <location>
        <position position="25"/>
    </location>
    <ligand>
        <name>Mg(2+)</name>
        <dbReference type="ChEBI" id="CHEBI:18420"/>
    </ligand>
</feature>
<evidence type="ECO:0000256" key="2">
    <source>
        <dbReference type="HAMAP-Rule" id="MF_00336"/>
    </source>
</evidence>
<dbReference type="RefSeq" id="WP_014437519.1">
    <property type="nucleotide sequence ID" value="NC_017080.1"/>
</dbReference>
<organism evidence="3 4">
    <name type="scientific">Phycisphaera mikurensis (strain NBRC 102666 / KCTC 22515 / FYK2301M01)</name>
    <dbReference type="NCBI Taxonomy" id="1142394"/>
    <lineage>
        <taxon>Bacteria</taxon>
        <taxon>Pseudomonadati</taxon>
        <taxon>Planctomycetota</taxon>
        <taxon>Phycisphaerae</taxon>
        <taxon>Phycisphaerales</taxon>
        <taxon>Phycisphaeraceae</taxon>
        <taxon>Phycisphaera</taxon>
    </lineage>
</organism>
<keyword evidence="1 2" id="KW-0093">Biotin biosynthesis</keyword>
<feature type="binding site" evidence="2">
    <location>
        <begin position="198"/>
        <end position="199"/>
    </location>
    <ligand>
        <name>ATP</name>
        <dbReference type="ChEBI" id="CHEBI:30616"/>
    </ligand>
</feature>
<dbReference type="GO" id="GO:0004141">
    <property type="term" value="F:dethiobiotin synthase activity"/>
    <property type="evidence" value="ECO:0007669"/>
    <property type="project" value="UniProtKB-UniRule"/>
</dbReference>
<dbReference type="UniPathway" id="UPA00078">
    <property type="reaction ID" value="UER00161"/>
</dbReference>
<dbReference type="InterPro" id="IPR004472">
    <property type="entry name" value="DTB_synth_BioD"/>
</dbReference>
<dbReference type="AlphaFoldDB" id="I0IGB3"/>
<comment type="subunit">
    <text evidence="2">Homodimer.</text>
</comment>
<keyword evidence="2" id="KW-0479">Metal-binding</keyword>
<comment type="similarity">
    <text evidence="2">Belongs to the dethiobiotin synthetase family.</text>
</comment>
<gene>
    <name evidence="2 3" type="primary">bioD</name>
    <name evidence="3" type="ordered locus">PSMK_21420</name>
</gene>